<gene>
    <name evidence="1" type="ORF">LTR62_004826</name>
</gene>
<comment type="caution">
    <text evidence="1">The sequence shown here is derived from an EMBL/GenBank/DDBJ whole genome shotgun (WGS) entry which is preliminary data.</text>
</comment>
<name>A0AAN7YNU9_9PEZI</name>
<accession>A0AAN7YNU9</accession>
<dbReference type="AlphaFoldDB" id="A0AAN7YNU9"/>
<evidence type="ECO:0000313" key="1">
    <source>
        <dbReference type="EMBL" id="KAK5111531.1"/>
    </source>
</evidence>
<reference evidence="1" key="1">
    <citation type="submission" date="2023-08" db="EMBL/GenBank/DDBJ databases">
        <title>Black Yeasts Isolated from many extreme environments.</title>
        <authorList>
            <person name="Coleine C."/>
            <person name="Stajich J.E."/>
            <person name="Selbmann L."/>
        </authorList>
    </citation>
    <scope>NUCLEOTIDE SEQUENCE</scope>
    <source>
        <strain evidence="1">CCFEE 5401</strain>
    </source>
</reference>
<dbReference type="Proteomes" id="UP001310890">
    <property type="component" value="Unassembled WGS sequence"/>
</dbReference>
<dbReference type="EMBL" id="JAVRRL010000038">
    <property type="protein sequence ID" value="KAK5111531.1"/>
    <property type="molecule type" value="Genomic_DNA"/>
</dbReference>
<sequence length="167" mass="18957">MASIGPSIKPLDTKPNRDLTATHFENLTLRFITACHDIQDPTNLLLIRRHCAPVVQTEGQNPGEFVPNASALSGEDYISHLQNYKARYPTWSVEIDTSTADLDAAGRAAVVWAVLVANESEKAEKVVSRRETMYRMFWRWKGTKAEGTWAWWRCEPIDGAPGRLWWD</sequence>
<organism evidence="1 2">
    <name type="scientific">Meristemomyces frigidus</name>
    <dbReference type="NCBI Taxonomy" id="1508187"/>
    <lineage>
        <taxon>Eukaryota</taxon>
        <taxon>Fungi</taxon>
        <taxon>Dikarya</taxon>
        <taxon>Ascomycota</taxon>
        <taxon>Pezizomycotina</taxon>
        <taxon>Dothideomycetes</taxon>
        <taxon>Dothideomycetidae</taxon>
        <taxon>Mycosphaerellales</taxon>
        <taxon>Teratosphaeriaceae</taxon>
        <taxon>Meristemomyces</taxon>
    </lineage>
</organism>
<protein>
    <submittedName>
        <fullName evidence="1">Uncharacterized protein</fullName>
    </submittedName>
</protein>
<evidence type="ECO:0000313" key="2">
    <source>
        <dbReference type="Proteomes" id="UP001310890"/>
    </source>
</evidence>
<proteinExistence type="predicted"/>